<name>A0AAD3XV66_NEPGR</name>
<dbReference type="AlphaFoldDB" id="A0AAD3XV66"/>
<reference evidence="1" key="1">
    <citation type="submission" date="2023-05" db="EMBL/GenBank/DDBJ databases">
        <title>Nepenthes gracilis genome sequencing.</title>
        <authorList>
            <person name="Fukushima K."/>
        </authorList>
    </citation>
    <scope>NUCLEOTIDE SEQUENCE</scope>
    <source>
        <strain evidence="1">SING2019-196</strain>
    </source>
</reference>
<accession>A0AAD3XV66</accession>
<sequence>MPCPGHEGVPPPNLDAQMVAERSGGSYSHPNSVPVVNDLKIPSPCHGLGSDDNGPTSVVDKGLNHLDSPMNPTAATIEPLNCEHRVSGSPSGAVLVSVTPGLPAIQTPIPTGQESHASLVHSSVETGIQLRSLVGSGNFEGHLDMDLKPPSSALESLDESVGLAGSLLASDNALTTLGSGENSVDPIPSAKLVNNLDGLSLWMDIHCCCWVLGVASAAFNWLQVWIGSGSPYPWISP</sequence>
<keyword evidence="2" id="KW-1185">Reference proteome</keyword>
<proteinExistence type="predicted"/>
<gene>
    <name evidence="1" type="ORF">Nepgr_020379</name>
</gene>
<comment type="caution">
    <text evidence="1">The sequence shown here is derived from an EMBL/GenBank/DDBJ whole genome shotgun (WGS) entry which is preliminary data.</text>
</comment>
<organism evidence="1 2">
    <name type="scientific">Nepenthes gracilis</name>
    <name type="common">Slender pitcher plant</name>
    <dbReference type="NCBI Taxonomy" id="150966"/>
    <lineage>
        <taxon>Eukaryota</taxon>
        <taxon>Viridiplantae</taxon>
        <taxon>Streptophyta</taxon>
        <taxon>Embryophyta</taxon>
        <taxon>Tracheophyta</taxon>
        <taxon>Spermatophyta</taxon>
        <taxon>Magnoliopsida</taxon>
        <taxon>eudicotyledons</taxon>
        <taxon>Gunneridae</taxon>
        <taxon>Pentapetalae</taxon>
        <taxon>Caryophyllales</taxon>
        <taxon>Nepenthaceae</taxon>
        <taxon>Nepenthes</taxon>
    </lineage>
</organism>
<dbReference type="Proteomes" id="UP001279734">
    <property type="component" value="Unassembled WGS sequence"/>
</dbReference>
<dbReference type="EMBL" id="BSYO01000019">
    <property type="protein sequence ID" value="GMH18538.1"/>
    <property type="molecule type" value="Genomic_DNA"/>
</dbReference>
<evidence type="ECO:0000313" key="1">
    <source>
        <dbReference type="EMBL" id="GMH18538.1"/>
    </source>
</evidence>
<evidence type="ECO:0000313" key="2">
    <source>
        <dbReference type="Proteomes" id="UP001279734"/>
    </source>
</evidence>
<protein>
    <submittedName>
        <fullName evidence="1">Uncharacterized protein</fullName>
    </submittedName>
</protein>